<organism evidence="1 2">
    <name type="scientific">Trichinella spiralis</name>
    <name type="common">Trichina worm</name>
    <dbReference type="NCBI Taxonomy" id="6334"/>
    <lineage>
        <taxon>Eukaryota</taxon>
        <taxon>Metazoa</taxon>
        <taxon>Ecdysozoa</taxon>
        <taxon>Nematoda</taxon>
        <taxon>Enoplea</taxon>
        <taxon>Dorylaimia</taxon>
        <taxon>Trichinellida</taxon>
        <taxon>Trichinellidae</taxon>
        <taxon>Trichinella</taxon>
    </lineage>
</organism>
<gene>
    <name evidence="1" type="ORF">T01_7289</name>
</gene>
<dbReference type="EMBL" id="JYDH01003681">
    <property type="protein sequence ID" value="KRY05394.1"/>
    <property type="molecule type" value="Genomic_DNA"/>
</dbReference>
<name>A0A0V0YYM2_TRISP</name>
<protein>
    <submittedName>
        <fullName evidence="1">Uncharacterized protein</fullName>
    </submittedName>
</protein>
<sequence length="31" mass="3598">MVNYANSILLKAPLAMQIQKRFTIYKTLNTL</sequence>
<dbReference type="AlphaFoldDB" id="A0A0V0YYM2"/>
<accession>A0A0V0YYM2</accession>
<reference evidence="1 2" key="1">
    <citation type="submission" date="2015-01" db="EMBL/GenBank/DDBJ databases">
        <title>Evolution of Trichinella species and genotypes.</title>
        <authorList>
            <person name="Korhonen P.K."/>
            <person name="Edoardo P."/>
            <person name="Giuseppe L.R."/>
            <person name="Gasser R.B."/>
        </authorList>
    </citation>
    <scope>NUCLEOTIDE SEQUENCE [LARGE SCALE GENOMIC DNA]</scope>
    <source>
        <strain evidence="1">ISS3</strain>
    </source>
</reference>
<dbReference type="Proteomes" id="UP000054776">
    <property type="component" value="Unassembled WGS sequence"/>
</dbReference>
<keyword evidence="2" id="KW-1185">Reference proteome</keyword>
<proteinExistence type="predicted"/>
<evidence type="ECO:0000313" key="2">
    <source>
        <dbReference type="Proteomes" id="UP000054776"/>
    </source>
</evidence>
<comment type="caution">
    <text evidence="1">The sequence shown here is derived from an EMBL/GenBank/DDBJ whole genome shotgun (WGS) entry which is preliminary data.</text>
</comment>
<dbReference type="InParanoid" id="A0A0V0YYM2"/>
<evidence type="ECO:0000313" key="1">
    <source>
        <dbReference type="EMBL" id="KRY05394.1"/>
    </source>
</evidence>